<evidence type="ECO:0000313" key="1">
    <source>
        <dbReference type="EMBL" id="KAJ2971346.1"/>
    </source>
</evidence>
<evidence type="ECO:0000313" key="2">
    <source>
        <dbReference type="Proteomes" id="UP001143910"/>
    </source>
</evidence>
<comment type="caution">
    <text evidence="1">The sequence shown here is derived from an EMBL/GenBank/DDBJ whole genome shotgun (WGS) entry which is preliminary data.</text>
</comment>
<accession>A0ACC1MY91</accession>
<proteinExistence type="predicted"/>
<dbReference type="Proteomes" id="UP001143910">
    <property type="component" value="Unassembled WGS sequence"/>
</dbReference>
<keyword evidence="2" id="KW-1185">Reference proteome</keyword>
<organism evidence="1 2">
    <name type="scientific">Zarea fungicola</name>
    <dbReference type="NCBI Taxonomy" id="93591"/>
    <lineage>
        <taxon>Eukaryota</taxon>
        <taxon>Fungi</taxon>
        <taxon>Dikarya</taxon>
        <taxon>Ascomycota</taxon>
        <taxon>Pezizomycotina</taxon>
        <taxon>Sordariomycetes</taxon>
        <taxon>Hypocreomycetidae</taxon>
        <taxon>Hypocreales</taxon>
        <taxon>Cordycipitaceae</taxon>
        <taxon>Zarea</taxon>
    </lineage>
</organism>
<gene>
    <name evidence="1" type="ORF">NQ176_g7740</name>
</gene>
<dbReference type="EMBL" id="JANJQO010001359">
    <property type="protein sequence ID" value="KAJ2971346.1"/>
    <property type="molecule type" value="Genomic_DNA"/>
</dbReference>
<protein>
    <submittedName>
        <fullName evidence="1">Uncharacterized protein</fullName>
    </submittedName>
</protein>
<sequence>MPSVAEYQQKYDEISEIRQAAKSDFSISNAGKREIAEQFTAARNDLRAASKAAMASSQRSQPTTGEAILNVEE</sequence>
<reference evidence="1" key="1">
    <citation type="submission" date="2022-08" db="EMBL/GenBank/DDBJ databases">
        <title>Genome Sequence of Lecanicillium fungicola.</title>
        <authorList>
            <person name="Buettner E."/>
        </authorList>
    </citation>
    <scope>NUCLEOTIDE SEQUENCE</scope>
    <source>
        <strain evidence="1">Babe33</strain>
    </source>
</reference>
<name>A0ACC1MY91_9HYPO</name>